<dbReference type="Proteomes" id="UP000005297">
    <property type="component" value="Unassembled WGS sequence"/>
</dbReference>
<keyword evidence="3 6" id="KW-0694">RNA-binding</keyword>
<evidence type="ECO:0000256" key="6">
    <source>
        <dbReference type="HAMAP-Rule" id="MF_01345"/>
    </source>
</evidence>
<dbReference type="OrthoDB" id="9811714at2"/>
<dbReference type="eggNOG" id="COG0186">
    <property type="taxonomic scope" value="Bacteria"/>
</dbReference>
<evidence type="ECO:0000313" key="7">
    <source>
        <dbReference type="EMBL" id="EAU53510.1"/>
    </source>
</evidence>
<dbReference type="PRINTS" id="PR00973">
    <property type="entry name" value="RIBOSOMALS17"/>
</dbReference>
<proteinExistence type="inferred from homology"/>
<dbReference type="SUPFAM" id="SSF50249">
    <property type="entry name" value="Nucleic acid-binding proteins"/>
    <property type="match status" value="1"/>
</dbReference>
<evidence type="ECO:0000313" key="8">
    <source>
        <dbReference type="Proteomes" id="UP000005297"/>
    </source>
</evidence>
<dbReference type="STRING" id="314344.AL013_13490"/>
<keyword evidence="2 6" id="KW-0699">rRNA-binding</keyword>
<dbReference type="GO" id="GO:0003735">
    <property type="term" value="F:structural constituent of ribosome"/>
    <property type="evidence" value="ECO:0007669"/>
    <property type="project" value="UniProtKB-UniRule"/>
</dbReference>
<gene>
    <name evidence="6" type="primary">rpsQ</name>
    <name evidence="7" type="ORF">SPV1_09839</name>
</gene>
<dbReference type="Pfam" id="PF00366">
    <property type="entry name" value="Ribosomal_S17"/>
    <property type="match status" value="1"/>
</dbReference>
<evidence type="ECO:0000256" key="5">
    <source>
        <dbReference type="ARBA" id="ARBA00023274"/>
    </source>
</evidence>
<dbReference type="InterPro" id="IPR000266">
    <property type="entry name" value="Ribosomal_uS17"/>
</dbReference>
<comment type="function">
    <text evidence="6">One of the primary rRNA binding proteins, it binds specifically to the 5'-end of 16S ribosomal RNA.</text>
</comment>
<evidence type="ECO:0000256" key="4">
    <source>
        <dbReference type="ARBA" id="ARBA00022980"/>
    </source>
</evidence>
<dbReference type="PANTHER" id="PTHR10744:SF1">
    <property type="entry name" value="SMALL RIBOSOMAL SUBUNIT PROTEIN US17M"/>
    <property type="match status" value="1"/>
</dbReference>
<dbReference type="AlphaFoldDB" id="Q0EW45"/>
<dbReference type="GO" id="GO:0019843">
    <property type="term" value="F:rRNA binding"/>
    <property type="evidence" value="ECO:0007669"/>
    <property type="project" value="UniProtKB-UniRule"/>
</dbReference>
<dbReference type="NCBIfam" id="NF004123">
    <property type="entry name" value="PRK05610.1"/>
    <property type="match status" value="1"/>
</dbReference>
<comment type="caution">
    <text evidence="7">The sequence shown here is derived from an EMBL/GenBank/DDBJ whole genome shotgun (WGS) entry which is preliminary data.</text>
</comment>
<dbReference type="HOGENOM" id="CLU_073626_1_1_0"/>
<comment type="subunit">
    <text evidence="6">Part of the 30S ribosomal subunit.</text>
</comment>
<sequence length="88" mass="10208">MSEATSNKRTLEGVVLSNKGEQTIVVQVERKFVHPRYRKTVRSHKKYMAHDAENTCNIGDTVRIIESAPISRRKRWMLVNVLTRAEQL</sequence>
<comment type="similarity">
    <text evidence="1 6">Belongs to the universal ribosomal protein uS17 family.</text>
</comment>
<protein>
    <recommendedName>
        <fullName evidence="6">Small ribosomal subunit protein uS17</fullName>
    </recommendedName>
</protein>
<dbReference type="EMBL" id="AATS01000022">
    <property type="protein sequence ID" value="EAU53510.1"/>
    <property type="molecule type" value="Genomic_DNA"/>
</dbReference>
<evidence type="ECO:0000256" key="2">
    <source>
        <dbReference type="ARBA" id="ARBA00022730"/>
    </source>
</evidence>
<keyword evidence="4 6" id="KW-0689">Ribosomal protein</keyword>
<name>Q0EW45_9PROT</name>
<dbReference type="InParanoid" id="Q0EW45"/>
<keyword evidence="8" id="KW-1185">Reference proteome</keyword>
<reference evidence="7 8" key="1">
    <citation type="submission" date="2006-09" db="EMBL/GenBank/DDBJ databases">
        <authorList>
            <person name="Emerson D."/>
            <person name="Ferriera S."/>
            <person name="Johnson J."/>
            <person name="Kravitz S."/>
            <person name="Halpern A."/>
            <person name="Remington K."/>
            <person name="Beeson K."/>
            <person name="Tran B."/>
            <person name="Rogers Y.-H."/>
            <person name="Friedman R."/>
            <person name="Venter J.C."/>
        </authorList>
    </citation>
    <scope>NUCLEOTIDE SEQUENCE [LARGE SCALE GENOMIC DNA]</scope>
    <source>
        <strain evidence="7 8">PV-1</strain>
    </source>
</reference>
<evidence type="ECO:0000256" key="3">
    <source>
        <dbReference type="ARBA" id="ARBA00022884"/>
    </source>
</evidence>
<evidence type="ECO:0000256" key="1">
    <source>
        <dbReference type="ARBA" id="ARBA00010254"/>
    </source>
</evidence>
<dbReference type="PANTHER" id="PTHR10744">
    <property type="entry name" value="40S RIBOSOMAL PROTEIN S11 FAMILY MEMBER"/>
    <property type="match status" value="1"/>
</dbReference>
<dbReference type="NCBIfam" id="TIGR03635">
    <property type="entry name" value="uS17_bact"/>
    <property type="match status" value="1"/>
</dbReference>
<dbReference type="FunCoup" id="Q0EW45">
    <property type="interactions" value="415"/>
</dbReference>
<dbReference type="RefSeq" id="WP_009849487.1">
    <property type="nucleotide sequence ID" value="NZ_DS022294.1"/>
</dbReference>
<dbReference type="CDD" id="cd00364">
    <property type="entry name" value="Ribosomal_uS17"/>
    <property type="match status" value="1"/>
</dbReference>
<accession>Q0EW45</accession>
<organism evidence="7 8">
    <name type="scientific">Mariprofundus ferrooxydans PV-1</name>
    <dbReference type="NCBI Taxonomy" id="314345"/>
    <lineage>
        <taxon>Bacteria</taxon>
        <taxon>Pseudomonadati</taxon>
        <taxon>Pseudomonadota</taxon>
        <taxon>Candidatius Mariprofundia</taxon>
        <taxon>Mariprofundales</taxon>
        <taxon>Mariprofundaceae</taxon>
        <taxon>Mariprofundus</taxon>
    </lineage>
</organism>
<dbReference type="InterPro" id="IPR012340">
    <property type="entry name" value="NA-bd_OB-fold"/>
</dbReference>
<dbReference type="InterPro" id="IPR019984">
    <property type="entry name" value="Ribosomal_uS17_bact/chlr"/>
</dbReference>
<dbReference type="Gene3D" id="2.40.50.140">
    <property type="entry name" value="Nucleic acid-binding proteins"/>
    <property type="match status" value="1"/>
</dbReference>
<keyword evidence="5 6" id="KW-0687">Ribonucleoprotein</keyword>
<dbReference type="HAMAP" id="MF_01345_B">
    <property type="entry name" value="Ribosomal_uS17_B"/>
    <property type="match status" value="1"/>
</dbReference>
<dbReference type="GO" id="GO:0022627">
    <property type="term" value="C:cytosolic small ribosomal subunit"/>
    <property type="evidence" value="ECO:0007669"/>
    <property type="project" value="UniProtKB-UniRule"/>
</dbReference>
<dbReference type="GO" id="GO:0006412">
    <property type="term" value="P:translation"/>
    <property type="evidence" value="ECO:0007669"/>
    <property type="project" value="UniProtKB-UniRule"/>
</dbReference>